<evidence type="ECO:0000313" key="3">
    <source>
        <dbReference type="Proteomes" id="UP001583186"/>
    </source>
</evidence>
<dbReference type="InterPro" id="IPR022085">
    <property type="entry name" value="OpdG"/>
</dbReference>
<dbReference type="PANTHER" id="PTHR38797:SF4">
    <property type="entry name" value="NUCLEAR PORE COMPLEX PROTEIN NUP85"/>
    <property type="match status" value="1"/>
</dbReference>
<dbReference type="PANTHER" id="PTHR38797">
    <property type="entry name" value="NUCLEAR PORE COMPLEX PROTEIN NUP85-RELATED"/>
    <property type="match status" value="1"/>
</dbReference>
<dbReference type="Proteomes" id="UP001583186">
    <property type="component" value="Unassembled WGS sequence"/>
</dbReference>
<dbReference type="Pfam" id="PF12311">
    <property type="entry name" value="DUF3632"/>
    <property type="match status" value="1"/>
</dbReference>
<dbReference type="InterPro" id="IPR053204">
    <property type="entry name" value="Oxopyrrolidines_Biosynth-assoc"/>
</dbReference>
<proteinExistence type="predicted"/>
<accession>A0ABR3YGL5</accession>
<keyword evidence="3" id="KW-1185">Reference proteome</keyword>
<protein>
    <submittedName>
        <fullName evidence="2">Uncharacterized protein</fullName>
    </submittedName>
</protein>
<reference evidence="2 3" key="1">
    <citation type="journal article" date="2024" name="IMA Fungus">
        <title>IMA Genome - F19 : A genome assembly and annotation guide to empower mycologists, including annotated draft genome sequences of Ceratocystis pirilliformis, Diaporthe australafricana, Fusarium ophioides, Paecilomyces lecythidis, and Sporothrix stenoceras.</title>
        <authorList>
            <person name="Aylward J."/>
            <person name="Wilson A.M."/>
            <person name="Visagie C.M."/>
            <person name="Spraker J."/>
            <person name="Barnes I."/>
            <person name="Buitendag C."/>
            <person name="Ceriani C."/>
            <person name="Del Mar Angel L."/>
            <person name="du Plessis D."/>
            <person name="Fuchs T."/>
            <person name="Gasser K."/>
            <person name="Kramer D."/>
            <person name="Li W."/>
            <person name="Munsamy K."/>
            <person name="Piso A."/>
            <person name="Price J.L."/>
            <person name="Sonnekus B."/>
            <person name="Thomas C."/>
            <person name="van der Nest A."/>
            <person name="van Dijk A."/>
            <person name="van Heerden A."/>
            <person name="van Vuuren N."/>
            <person name="Yilmaz N."/>
            <person name="Duong T.A."/>
            <person name="van der Merwe N.A."/>
            <person name="Wingfield M.J."/>
            <person name="Wingfield B.D."/>
        </authorList>
    </citation>
    <scope>NUCLEOTIDE SEQUENCE [LARGE SCALE GENOMIC DNA]</scope>
    <source>
        <strain evidence="2 3">CMW 5346</strain>
    </source>
</reference>
<organism evidence="2 3">
    <name type="scientific">Sporothrix stenoceras</name>
    <dbReference type="NCBI Taxonomy" id="5173"/>
    <lineage>
        <taxon>Eukaryota</taxon>
        <taxon>Fungi</taxon>
        <taxon>Dikarya</taxon>
        <taxon>Ascomycota</taxon>
        <taxon>Pezizomycotina</taxon>
        <taxon>Sordariomycetes</taxon>
        <taxon>Sordariomycetidae</taxon>
        <taxon>Ophiostomatales</taxon>
        <taxon>Ophiostomataceae</taxon>
        <taxon>Sporothrix</taxon>
    </lineage>
</organism>
<gene>
    <name evidence="2" type="ORF">Sste5346_010210</name>
</gene>
<comment type="caution">
    <text evidence="2">The sequence shown here is derived from an EMBL/GenBank/DDBJ whole genome shotgun (WGS) entry which is preliminary data.</text>
</comment>
<feature type="region of interest" description="Disordered" evidence="1">
    <location>
        <begin position="306"/>
        <end position="370"/>
    </location>
</feature>
<evidence type="ECO:0000313" key="2">
    <source>
        <dbReference type="EMBL" id="KAL1887461.1"/>
    </source>
</evidence>
<name>A0ABR3YGL5_9PEZI</name>
<sequence>MDAPFDIEIIAQDITETQTPIYSFIKAIFQSPETVSKKVAKLSDEIRNGANAVDDTNLYTWDLWMIILDIAIRTPPDHPWQDILVGALQHVQQTGGRILTTPEDAFMNWTNLPHLAMYMLDSWCDPADISSVECTLEDMEMWKNQNSFAARITTETYAPWLNFPILAIKDAVDKNGEVDNKANTKKEDKEDKEDQEVSAAALPHKQLDKHTIWVYHLWIATEWLLRAGDIVFKKSLAPGKWERSTDPEKAAAEAIFEATLPPRRERLPWWKKRFAEFLDKKEKLGLSADLVERVAKSVEAIEKFQIDHPEAEEVTGPTKEAAKGEEGEGQTNNTGESEVGRKPEATGPIPETKPERLYQEEEKKTGGDGA</sequence>
<dbReference type="EMBL" id="JAWCUI010000119">
    <property type="protein sequence ID" value="KAL1887461.1"/>
    <property type="molecule type" value="Genomic_DNA"/>
</dbReference>
<feature type="compositionally biased region" description="Basic and acidic residues" evidence="1">
    <location>
        <begin position="352"/>
        <end position="370"/>
    </location>
</feature>
<evidence type="ECO:0000256" key="1">
    <source>
        <dbReference type="SAM" id="MobiDB-lite"/>
    </source>
</evidence>